<dbReference type="InterPro" id="IPR018247">
    <property type="entry name" value="EF_Hand_1_Ca_BS"/>
</dbReference>
<dbReference type="GO" id="GO:0005509">
    <property type="term" value="F:calcium ion binding"/>
    <property type="evidence" value="ECO:0007669"/>
    <property type="project" value="InterPro"/>
</dbReference>
<evidence type="ECO:0000256" key="2">
    <source>
        <dbReference type="SAM" id="MobiDB-lite"/>
    </source>
</evidence>
<dbReference type="Pfam" id="PF12763">
    <property type="entry name" value="EH"/>
    <property type="match status" value="1"/>
</dbReference>
<dbReference type="GO" id="GO:0016197">
    <property type="term" value="P:endosomal transport"/>
    <property type="evidence" value="ECO:0007669"/>
    <property type="project" value="TreeGrafter"/>
</dbReference>
<dbReference type="InterPro" id="IPR002048">
    <property type="entry name" value="EF_hand_dom"/>
</dbReference>
<dbReference type="AlphaFoldDB" id="A0A0L0T2A7"/>
<evidence type="ECO:0000259" key="3">
    <source>
        <dbReference type="PROSITE" id="PS50031"/>
    </source>
</evidence>
<dbReference type="GO" id="GO:0006897">
    <property type="term" value="P:endocytosis"/>
    <property type="evidence" value="ECO:0007669"/>
    <property type="project" value="TreeGrafter"/>
</dbReference>
<dbReference type="SMART" id="SM00054">
    <property type="entry name" value="EFh"/>
    <property type="match status" value="1"/>
</dbReference>
<protein>
    <recommendedName>
        <fullName evidence="7">Endocytosis protein 3</fullName>
    </recommendedName>
</protein>
<dbReference type="GO" id="GO:0005737">
    <property type="term" value="C:cytoplasm"/>
    <property type="evidence" value="ECO:0007669"/>
    <property type="project" value="TreeGrafter"/>
</dbReference>
<gene>
    <name evidence="5" type="ORF">AMAG_13355</name>
</gene>
<reference evidence="5 6" key="1">
    <citation type="submission" date="2009-11" db="EMBL/GenBank/DDBJ databases">
        <title>Annotation of Allomyces macrogynus ATCC 38327.</title>
        <authorList>
            <consortium name="The Broad Institute Genome Sequencing Platform"/>
            <person name="Russ C."/>
            <person name="Cuomo C."/>
            <person name="Burger G."/>
            <person name="Gray M.W."/>
            <person name="Holland P.W.H."/>
            <person name="King N."/>
            <person name="Lang F.B.F."/>
            <person name="Roger A.J."/>
            <person name="Ruiz-Trillo I."/>
            <person name="Young S.K."/>
            <person name="Zeng Q."/>
            <person name="Gargeya S."/>
            <person name="Fitzgerald M."/>
            <person name="Haas B."/>
            <person name="Abouelleil A."/>
            <person name="Alvarado L."/>
            <person name="Arachchi H.M."/>
            <person name="Berlin A."/>
            <person name="Chapman S.B."/>
            <person name="Gearin G."/>
            <person name="Goldberg J."/>
            <person name="Griggs A."/>
            <person name="Gujja S."/>
            <person name="Hansen M."/>
            <person name="Heiman D."/>
            <person name="Howarth C."/>
            <person name="Larimer J."/>
            <person name="Lui A."/>
            <person name="MacDonald P.J.P."/>
            <person name="McCowen C."/>
            <person name="Montmayeur A."/>
            <person name="Murphy C."/>
            <person name="Neiman D."/>
            <person name="Pearson M."/>
            <person name="Priest M."/>
            <person name="Roberts A."/>
            <person name="Saif S."/>
            <person name="Shea T."/>
            <person name="Sisk P."/>
            <person name="Stolte C."/>
            <person name="Sykes S."/>
            <person name="Wortman J."/>
            <person name="Nusbaum C."/>
            <person name="Birren B."/>
        </authorList>
    </citation>
    <scope>NUCLEOTIDE SEQUENCE [LARGE SCALE GENOMIC DNA]</scope>
    <source>
        <strain evidence="5 6">ATCC 38327</strain>
    </source>
</reference>
<sequence>MATYSGISIAERDKYRDIFASLGPVDGVVTGLQCRGVFLKSGLDNSQLEKIWNLADMDHDGSLDIEEFIVAMRIIYDSINGAPIPPVLPGYMIPPIKLAARKLNPNLDPLAMAAGVPGIPTLASTANPGMGMMGTDPTGMMGGMGMGASMYDPMYQNQLAGQVLRGPTIEFTDDFDWYMQPAAKLKYEMEFERAPTKNGLLSKAHAYEAFALSRRPVDEFEIIWSIVDLLGKDEINVDQYVAFQHIINARKGNKPFPRQLPPEVIATFRTTATPVSSRSAGMSRSVSKEADLSRSSSNQSLTAGDEAKVSALEQELAFLQGELDKLGSGAEKPPSLIDEYSDLKTKLQGMIDWMNENLPLLPSDNSAMDLGVMLKSLNEQLVTAQTTLQREKSTAI</sequence>
<dbReference type="GO" id="GO:0005886">
    <property type="term" value="C:plasma membrane"/>
    <property type="evidence" value="ECO:0007669"/>
    <property type="project" value="TreeGrafter"/>
</dbReference>
<dbReference type="SMART" id="SM00027">
    <property type="entry name" value="EH"/>
    <property type="match status" value="2"/>
</dbReference>
<accession>A0A0L0T2A7</accession>
<dbReference type="eggNOG" id="KOG0998">
    <property type="taxonomic scope" value="Eukaryota"/>
</dbReference>
<dbReference type="PROSITE" id="PS50031">
    <property type="entry name" value="EH"/>
    <property type="match status" value="2"/>
</dbReference>
<dbReference type="PANTHER" id="PTHR11216">
    <property type="entry name" value="EH DOMAIN"/>
    <property type="match status" value="1"/>
</dbReference>
<dbReference type="Proteomes" id="UP000054350">
    <property type="component" value="Unassembled WGS sequence"/>
</dbReference>
<dbReference type="STRING" id="578462.A0A0L0T2A7"/>
<dbReference type="InterPro" id="IPR011992">
    <property type="entry name" value="EF-hand-dom_pair"/>
</dbReference>
<dbReference type="CDD" id="cd00052">
    <property type="entry name" value="EH"/>
    <property type="match status" value="1"/>
</dbReference>
<organism evidence="5 6">
    <name type="scientific">Allomyces macrogynus (strain ATCC 38327)</name>
    <name type="common">Allomyces javanicus var. macrogynus</name>
    <dbReference type="NCBI Taxonomy" id="578462"/>
    <lineage>
        <taxon>Eukaryota</taxon>
        <taxon>Fungi</taxon>
        <taxon>Fungi incertae sedis</taxon>
        <taxon>Blastocladiomycota</taxon>
        <taxon>Blastocladiomycetes</taxon>
        <taxon>Blastocladiales</taxon>
        <taxon>Blastocladiaceae</taxon>
        <taxon>Allomyces</taxon>
    </lineage>
</organism>
<evidence type="ECO:0008006" key="7">
    <source>
        <dbReference type="Google" id="ProtNLM"/>
    </source>
</evidence>
<dbReference type="OrthoDB" id="1716625at2759"/>
<dbReference type="PROSITE" id="PS50222">
    <property type="entry name" value="EF_HAND_2"/>
    <property type="match status" value="1"/>
</dbReference>
<evidence type="ECO:0000313" key="5">
    <source>
        <dbReference type="EMBL" id="KNE68714.1"/>
    </source>
</evidence>
<dbReference type="InterPro" id="IPR000261">
    <property type="entry name" value="EH_dom"/>
</dbReference>
<feature type="compositionally biased region" description="Low complexity" evidence="2">
    <location>
        <begin position="275"/>
        <end position="285"/>
    </location>
</feature>
<evidence type="ECO:0000256" key="1">
    <source>
        <dbReference type="ARBA" id="ARBA00022837"/>
    </source>
</evidence>
<feature type="region of interest" description="Disordered" evidence="2">
    <location>
        <begin position="275"/>
        <end position="304"/>
    </location>
</feature>
<keyword evidence="1" id="KW-0106">Calcium</keyword>
<feature type="compositionally biased region" description="Polar residues" evidence="2">
    <location>
        <begin position="293"/>
        <end position="302"/>
    </location>
</feature>
<dbReference type="PANTHER" id="PTHR11216:SF74">
    <property type="entry name" value="ACTIN CYTOSKELETON-REGULATORY COMPLEX PROTEIN END3"/>
    <property type="match status" value="1"/>
</dbReference>
<dbReference type="PROSITE" id="PS00018">
    <property type="entry name" value="EF_HAND_1"/>
    <property type="match status" value="1"/>
</dbReference>
<evidence type="ECO:0000313" key="6">
    <source>
        <dbReference type="Proteomes" id="UP000054350"/>
    </source>
</evidence>
<dbReference type="Gene3D" id="1.10.238.10">
    <property type="entry name" value="EF-hand"/>
    <property type="match status" value="2"/>
</dbReference>
<feature type="domain" description="EH" evidence="3">
    <location>
        <begin position="183"/>
        <end position="271"/>
    </location>
</feature>
<proteinExistence type="predicted"/>
<evidence type="ECO:0000259" key="4">
    <source>
        <dbReference type="PROSITE" id="PS50222"/>
    </source>
</evidence>
<feature type="domain" description="EF-hand" evidence="4">
    <location>
        <begin position="43"/>
        <end position="78"/>
    </location>
</feature>
<reference evidence="6" key="2">
    <citation type="submission" date="2009-11" db="EMBL/GenBank/DDBJ databases">
        <title>The Genome Sequence of Allomyces macrogynus strain ATCC 38327.</title>
        <authorList>
            <consortium name="The Broad Institute Genome Sequencing Platform"/>
            <person name="Russ C."/>
            <person name="Cuomo C."/>
            <person name="Shea T."/>
            <person name="Young S.K."/>
            <person name="Zeng Q."/>
            <person name="Koehrsen M."/>
            <person name="Haas B."/>
            <person name="Borodovsky M."/>
            <person name="Guigo R."/>
            <person name="Alvarado L."/>
            <person name="Berlin A."/>
            <person name="Borenstein D."/>
            <person name="Chen Z."/>
            <person name="Engels R."/>
            <person name="Freedman E."/>
            <person name="Gellesch M."/>
            <person name="Goldberg J."/>
            <person name="Griggs A."/>
            <person name="Gujja S."/>
            <person name="Heiman D."/>
            <person name="Hepburn T."/>
            <person name="Howarth C."/>
            <person name="Jen D."/>
            <person name="Larson L."/>
            <person name="Lewis B."/>
            <person name="Mehta T."/>
            <person name="Park D."/>
            <person name="Pearson M."/>
            <person name="Roberts A."/>
            <person name="Saif S."/>
            <person name="Shenoy N."/>
            <person name="Sisk P."/>
            <person name="Stolte C."/>
            <person name="Sykes S."/>
            <person name="Walk T."/>
            <person name="White J."/>
            <person name="Yandava C."/>
            <person name="Burger G."/>
            <person name="Gray M.W."/>
            <person name="Holland P.W.H."/>
            <person name="King N."/>
            <person name="Lang F.B.F."/>
            <person name="Roger A.J."/>
            <person name="Ruiz-Trillo I."/>
            <person name="Lander E."/>
            <person name="Nusbaum C."/>
        </authorList>
    </citation>
    <scope>NUCLEOTIDE SEQUENCE [LARGE SCALE GENOMIC DNA]</scope>
    <source>
        <strain evidence="6">ATCC 38327</strain>
    </source>
</reference>
<dbReference type="SUPFAM" id="SSF47473">
    <property type="entry name" value="EF-hand"/>
    <property type="match status" value="2"/>
</dbReference>
<keyword evidence="6" id="KW-1185">Reference proteome</keyword>
<dbReference type="VEuPathDB" id="FungiDB:AMAG_13355"/>
<feature type="domain" description="EH" evidence="3">
    <location>
        <begin position="11"/>
        <end position="99"/>
    </location>
</feature>
<dbReference type="EMBL" id="GG745358">
    <property type="protein sequence ID" value="KNE68714.1"/>
    <property type="molecule type" value="Genomic_DNA"/>
</dbReference>
<name>A0A0L0T2A7_ALLM3</name>